<name>A0A6P8FYU5_CLUHA</name>
<dbReference type="RefSeq" id="XP_031428367.1">
    <property type="nucleotide sequence ID" value="XM_031572507.2"/>
</dbReference>
<proteinExistence type="inferred from homology"/>
<dbReference type="PANTHER" id="PTHR12317">
    <property type="entry name" value="DIACYLGLYCEROL O-ACYLTRANSFERASE"/>
    <property type="match status" value="1"/>
</dbReference>
<evidence type="ECO:0000313" key="12">
    <source>
        <dbReference type="Proteomes" id="UP000515152"/>
    </source>
</evidence>
<feature type="transmembrane region" description="Helical" evidence="11">
    <location>
        <begin position="20"/>
        <end position="45"/>
    </location>
</feature>
<protein>
    <submittedName>
        <fullName evidence="13">Diacylglycerol O-acyltransferase 2-like isoform X2</fullName>
    </submittedName>
</protein>
<gene>
    <name evidence="13" type="primary">LOC105906582</name>
</gene>
<keyword evidence="9 11" id="KW-0472">Membrane</keyword>
<dbReference type="GO" id="GO:0004144">
    <property type="term" value="F:diacylglycerol O-acyltransferase activity"/>
    <property type="evidence" value="ECO:0007669"/>
    <property type="project" value="TreeGrafter"/>
</dbReference>
<keyword evidence="3" id="KW-0444">Lipid biosynthesis</keyword>
<dbReference type="InterPro" id="IPR007130">
    <property type="entry name" value="DAGAT"/>
</dbReference>
<evidence type="ECO:0000256" key="5">
    <source>
        <dbReference type="ARBA" id="ARBA00022692"/>
    </source>
</evidence>
<dbReference type="Proteomes" id="UP000515152">
    <property type="component" value="Chromosome 8"/>
</dbReference>
<evidence type="ECO:0000256" key="6">
    <source>
        <dbReference type="ARBA" id="ARBA00022824"/>
    </source>
</evidence>
<comment type="similarity">
    <text evidence="2">Belongs to the diacylglycerol acyltransferase family.</text>
</comment>
<evidence type="ECO:0000256" key="11">
    <source>
        <dbReference type="SAM" id="Phobius"/>
    </source>
</evidence>
<dbReference type="GO" id="GO:0019432">
    <property type="term" value="P:triglyceride biosynthetic process"/>
    <property type="evidence" value="ECO:0007669"/>
    <property type="project" value="TreeGrafter"/>
</dbReference>
<evidence type="ECO:0000256" key="3">
    <source>
        <dbReference type="ARBA" id="ARBA00022516"/>
    </source>
</evidence>
<comment type="subcellular location">
    <subcellularLocation>
        <location evidence="1">Endoplasmic reticulum membrane</location>
        <topology evidence="1">Multi-pass membrane protein</topology>
    </subcellularLocation>
</comment>
<dbReference type="GeneID" id="105906582"/>
<keyword evidence="12" id="KW-1185">Reference proteome</keyword>
<reference evidence="13" key="1">
    <citation type="submission" date="2025-08" db="UniProtKB">
        <authorList>
            <consortium name="RefSeq"/>
        </authorList>
    </citation>
    <scope>IDENTIFICATION</scope>
</reference>
<keyword evidence="10" id="KW-0012">Acyltransferase</keyword>
<keyword evidence="5 11" id="KW-0812">Transmembrane</keyword>
<dbReference type="Pfam" id="PF03982">
    <property type="entry name" value="DAGAT"/>
    <property type="match status" value="2"/>
</dbReference>
<evidence type="ECO:0000256" key="1">
    <source>
        <dbReference type="ARBA" id="ARBA00004477"/>
    </source>
</evidence>
<dbReference type="CDD" id="cd07987">
    <property type="entry name" value="LPLAT_MGAT-like"/>
    <property type="match status" value="1"/>
</dbReference>
<evidence type="ECO:0000256" key="7">
    <source>
        <dbReference type="ARBA" id="ARBA00022989"/>
    </source>
</evidence>
<keyword evidence="7 11" id="KW-1133">Transmembrane helix</keyword>
<evidence type="ECO:0000256" key="4">
    <source>
        <dbReference type="ARBA" id="ARBA00022679"/>
    </source>
</evidence>
<dbReference type="PANTHER" id="PTHR12317:SF19">
    <property type="entry name" value="DIACYLGLYCEROL O-ACYLTRANSFERASE 2-LIKE PROTEIN 6"/>
    <property type="match status" value="1"/>
</dbReference>
<organism evidence="12 13">
    <name type="scientific">Clupea harengus</name>
    <name type="common">Atlantic herring</name>
    <dbReference type="NCBI Taxonomy" id="7950"/>
    <lineage>
        <taxon>Eukaryota</taxon>
        <taxon>Metazoa</taxon>
        <taxon>Chordata</taxon>
        <taxon>Craniata</taxon>
        <taxon>Vertebrata</taxon>
        <taxon>Euteleostomi</taxon>
        <taxon>Actinopterygii</taxon>
        <taxon>Neopterygii</taxon>
        <taxon>Teleostei</taxon>
        <taxon>Clupei</taxon>
        <taxon>Clupeiformes</taxon>
        <taxon>Clupeoidei</taxon>
        <taxon>Clupeidae</taxon>
        <taxon>Clupea</taxon>
    </lineage>
</organism>
<dbReference type="AlphaFoldDB" id="A0A6P8FYU5"/>
<dbReference type="GO" id="GO:0005789">
    <property type="term" value="C:endoplasmic reticulum membrane"/>
    <property type="evidence" value="ECO:0007669"/>
    <property type="project" value="UniProtKB-SubCell"/>
</dbReference>
<evidence type="ECO:0000256" key="8">
    <source>
        <dbReference type="ARBA" id="ARBA00023098"/>
    </source>
</evidence>
<keyword evidence="6" id="KW-0256">Endoplasmic reticulum</keyword>
<evidence type="ECO:0000256" key="9">
    <source>
        <dbReference type="ARBA" id="ARBA00023136"/>
    </source>
</evidence>
<evidence type="ECO:0000313" key="13">
    <source>
        <dbReference type="RefSeq" id="XP_031428367.1"/>
    </source>
</evidence>
<keyword evidence="4" id="KW-0808">Transferase</keyword>
<evidence type="ECO:0000256" key="2">
    <source>
        <dbReference type="ARBA" id="ARBA00005420"/>
    </source>
</evidence>
<keyword evidence="8" id="KW-0443">Lipid metabolism</keyword>
<sequence>MEKKSSWKGFIESISVMQFIFTFLFLGVLCVVLMVYLMFTSLWILPTLYLSWQIMDWHTPERGGRKSAFVRNWQIWKHAKDYFPVKLVKTAELSPSVIPVSKKCIEHLLTRSGVGNAVVIITGGAEESLFSSPGVNTVVMKNRKGFVKLALENGADLVPVYSFGETDTYRQVVLSEGSLGRKVQVIFKQVVGFAPCLFKGERWFLMPYRSPITTVVGSPITVPKAPSPTQEQVDHYHQLYIEALTTLFHKHKTSCGLADTHQICII</sequence>
<evidence type="ECO:0000256" key="10">
    <source>
        <dbReference type="ARBA" id="ARBA00023315"/>
    </source>
</evidence>
<accession>A0A6P8FYU5</accession>